<evidence type="ECO:0000313" key="3">
    <source>
        <dbReference type="Proteomes" id="UP000076744"/>
    </source>
</evidence>
<feature type="compositionally biased region" description="Basic and acidic residues" evidence="1">
    <location>
        <begin position="26"/>
        <end position="36"/>
    </location>
</feature>
<keyword evidence="3" id="KW-1185">Reference proteome</keyword>
<organism evidence="2 3">
    <name type="scientific">Cordyceps fumosorosea (strain ARSEF 2679)</name>
    <name type="common">Isaria fumosorosea</name>
    <dbReference type="NCBI Taxonomy" id="1081104"/>
    <lineage>
        <taxon>Eukaryota</taxon>
        <taxon>Fungi</taxon>
        <taxon>Dikarya</taxon>
        <taxon>Ascomycota</taxon>
        <taxon>Pezizomycotina</taxon>
        <taxon>Sordariomycetes</taxon>
        <taxon>Hypocreomycetidae</taxon>
        <taxon>Hypocreales</taxon>
        <taxon>Cordycipitaceae</taxon>
        <taxon>Cordyceps</taxon>
    </lineage>
</organism>
<dbReference type="RefSeq" id="XP_018700493.1">
    <property type="nucleotide sequence ID" value="XM_018852306.1"/>
</dbReference>
<protein>
    <submittedName>
        <fullName evidence="2">Uncharacterized protein</fullName>
    </submittedName>
</protein>
<name>A0A167LUZ6_CORFA</name>
<dbReference type="EMBL" id="AZHB01000034">
    <property type="protein sequence ID" value="OAA53542.1"/>
    <property type="molecule type" value="Genomic_DNA"/>
</dbReference>
<evidence type="ECO:0000256" key="1">
    <source>
        <dbReference type="SAM" id="MobiDB-lite"/>
    </source>
</evidence>
<sequence>MRCESTAVFRRFPITFHDRRLLRVPKERPVRADTKSTRPLSLASYHSHTSPSTWPGPSRLSLPSCPAPPLRAFEAEEAGDGDAASAAKRDAAATYSASMACRREEPY</sequence>
<dbReference type="Proteomes" id="UP000076744">
    <property type="component" value="Unassembled WGS sequence"/>
</dbReference>
<dbReference type="AlphaFoldDB" id="A0A167LUZ6"/>
<gene>
    <name evidence="2" type="ORF">ISF_08703</name>
</gene>
<feature type="compositionally biased region" description="Polar residues" evidence="1">
    <location>
        <begin position="44"/>
        <end position="55"/>
    </location>
</feature>
<comment type="caution">
    <text evidence="2">The sequence shown here is derived from an EMBL/GenBank/DDBJ whole genome shotgun (WGS) entry which is preliminary data.</text>
</comment>
<evidence type="ECO:0000313" key="2">
    <source>
        <dbReference type="EMBL" id="OAA53542.1"/>
    </source>
</evidence>
<proteinExistence type="predicted"/>
<accession>A0A167LUZ6</accession>
<dbReference type="GeneID" id="30024995"/>
<reference evidence="2 3" key="1">
    <citation type="journal article" date="2016" name="Genome Biol. Evol.">
        <title>Divergent and convergent evolution of fungal pathogenicity.</title>
        <authorList>
            <person name="Shang Y."/>
            <person name="Xiao G."/>
            <person name="Zheng P."/>
            <person name="Cen K."/>
            <person name="Zhan S."/>
            <person name="Wang C."/>
        </authorList>
    </citation>
    <scope>NUCLEOTIDE SEQUENCE [LARGE SCALE GENOMIC DNA]</scope>
    <source>
        <strain evidence="2 3">ARSEF 2679</strain>
    </source>
</reference>
<feature type="region of interest" description="Disordered" evidence="1">
    <location>
        <begin position="26"/>
        <end position="89"/>
    </location>
</feature>